<feature type="transmembrane region" description="Helical" evidence="6">
    <location>
        <begin position="255"/>
        <end position="273"/>
    </location>
</feature>
<proteinExistence type="inferred from homology"/>
<evidence type="ECO:0000256" key="1">
    <source>
        <dbReference type="ARBA" id="ARBA00004141"/>
    </source>
</evidence>
<evidence type="ECO:0000313" key="9">
    <source>
        <dbReference type="Proteomes" id="UP000235786"/>
    </source>
</evidence>
<dbReference type="InterPro" id="IPR049326">
    <property type="entry name" value="Rhodopsin_dom_fungi"/>
</dbReference>
<keyword evidence="2 6" id="KW-0812">Transmembrane</keyword>
<feature type="non-terminal residue" evidence="8">
    <location>
        <position position="1"/>
    </location>
</feature>
<feature type="transmembrane region" description="Helical" evidence="6">
    <location>
        <begin position="128"/>
        <end position="149"/>
    </location>
</feature>
<evidence type="ECO:0000256" key="2">
    <source>
        <dbReference type="ARBA" id="ARBA00022692"/>
    </source>
</evidence>
<feature type="transmembrane region" description="Helical" evidence="6">
    <location>
        <begin position="185"/>
        <end position="205"/>
    </location>
</feature>
<evidence type="ECO:0000256" key="4">
    <source>
        <dbReference type="ARBA" id="ARBA00023136"/>
    </source>
</evidence>
<organism evidence="8 9">
    <name type="scientific">Hyaloscypha variabilis (strain UAMH 11265 / GT02V1 / F)</name>
    <name type="common">Meliniomyces variabilis</name>
    <dbReference type="NCBI Taxonomy" id="1149755"/>
    <lineage>
        <taxon>Eukaryota</taxon>
        <taxon>Fungi</taxon>
        <taxon>Dikarya</taxon>
        <taxon>Ascomycota</taxon>
        <taxon>Pezizomycotina</taxon>
        <taxon>Leotiomycetes</taxon>
        <taxon>Helotiales</taxon>
        <taxon>Hyaloscyphaceae</taxon>
        <taxon>Hyaloscypha</taxon>
        <taxon>Hyaloscypha variabilis</taxon>
    </lineage>
</organism>
<dbReference type="EMBL" id="KZ613944">
    <property type="protein sequence ID" value="PMD41136.1"/>
    <property type="molecule type" value="Genomic_DNA"/>
</dbReference>
<feature type="transmembrane region" description="Helical" evidence="6">
    <location>
        <begin position="20"/>
        <end position="38"/>
    </location>
</feature>
<dbReference type="OrthoDB" id="5022096at2759"/>
<feature type="transmembrane region" description="Helical" evidence="6">
    <location>
        <begin position="90"/>
        <end position="116"/>
    </location>
</feature>
<dbReference type="PANTHER" id="PTHR33048:SF167">
    <property type="entry name" value="INTEGRAL MEMBRANE PROTEIN"/>
    <property type="match status" value="1"/>
</dbReference>
<dbReference type="Pfam" id="PF20684">
    <property type="entry name" value="Fung_rhodopsin"/>
    <property type="match status" value="1"/>
</dbReference>
<dbReference type="STRING" id="1149755.A0A2J6RRI9"/>
<evidence type="ECO:0000259" key="7">
    <source>
        <dbReference type="Pfam" id="PF20684"/>
    </source>
</evidence>
<dbReference type="GO" id="GO:0016020">
    <property type="term" value="C:membrane"/>
    <property type="evidence" value="ECO:0007669"/>
    <property type="project" value="UniProtKB-SubCell"/>
</dbReference>
<dbReference type="InterPro" id="IPR052337">
    <property type="entry name" value="SAT4-like"/>
</dbReference>
<evidence type="ECO:0000313" key="8">
    <source>
        <dbReference type="EMBL" id="PMD41136.1"/>
    </source>
</evidence>
<keyword evidence="9" id="KW-1185">Reference proteome</keyword>
<name>A0A2J6RRI9_HYAVF</name>
<keyword evidence="3 6" id="KW-1133">Transmembrane helix</keyword>
<evidence type="ECO:0000256" key="6">
    <source>
        <dbReference type="SAM" id="Phobius"/>
    </source>
</evidence>
<comment type="subcellular location">
    <subcellularLocation>
        <location evidence="1">Membrane</location>
        <topology evidence="1">Multi-pass membrane protein</topology>
    </subcellularLocation>
</comment>
<sequence>VPPLTPEYLAFNIAPKLLSVSGTLTAFAVTIFLLRAYVRTVMLRVFGIDDALMLVAVILAITVLGLFVQGTHYGIGRHIYAIPPQQFASLFYTIFWQGLIVVFAVSFVKLSIAFFLLRPAQRTRYRRFLYGVIAFLIIFTFVSASAILFECRPVAAAWDFSLRPPPDGTGTVKCMNMNTFIKFGVFNSSINAFTDVLFAVLPVPMIWTLKINTRTKISLIGILSLGFLACAAAIYKTPIQYHFFDDPDSTGHGSWFWVWQIIELTLGIMSASLPSLKPLFNWFLETAKALTTNSRT</sequence>
<feature type="non-terminal residue" evidence="8">
    <location>
        <position position="296"/>
    </location>
</feature>
<protein>
    <recommendedName>
        <fullName evidence="7">Rhodopsin domain-containing protein</fullName>
    </recommendedName>
</protein>
<feature type="transmembrane region" description="Helical" evidence="6">
    <location>
        <begin position="217"/>
        <end position="235"/>
    </location>
</feature>
<feature type="transmembrane region" description="Helical" evidence="6">
    <location>
        <begin position="50"/>
        <end position="70"/>
    </location>
</feature>
<dbReference type="AlphaFoldDB" id="A0A2J6RRI9"/>
<comment type="similarity">
    <text evidence="5">Belongs to the SAT4 family.</text>
</comment>
<feature type="domain" description="Rhodopsin" evidence="7">
    <location>
        <begin position="34"/>
        <end position="281"/>
    </location>
</feature>
<dbReference type="Proteomes" id="UP000235786">
    <property type="component" value="Unassembled WGS sequence"/>
</dbReference>
<gene>
    <name evidence="8" type="ORF">L207DRAFT_403932</name>
</gene>
<dbReference type="PANTHER" id="PTHR33048">
    <property type="entry name" value="PTH11-LIKE INTEGRAL MEMBRANE PROTEIN (AFU_ORTHOLOGUE AFUA_5G11245)"/>
    <property type="match status" value="1"/>
</dbReference>
<reference evidence="8 9" key="1">
    <citation type="submission" date="2016-04" db="EMBL/GenBank/DDBJ databases">
        <title>A degradative enzymes factory behind the ericoid mycorrhizal symbiosis.</title>
        <authorList>
            <consortium name="DOE Joint Genome Institute"/>
            <person name="Martino E."/>
            <person name="Morin E."/>
            <person name="Grelet G."/>
            <person name="Kuo A."/>
            <person name="Kohler A."/>
            <person name="Daghino S."/>
            <person name="Barry K."/>
            <person name="Choi C."/>
            <person name="Cichocki N."/>
            <person name="Clum A."/>
            <person name="Copeland A."/>
            <person name="Hainaut M."/>
            <person name="Haridas S."/>
            <person name="Labutti K."/>
            <person name="Lindquist E."/>
            <person name="Lipzen A."/>
            <person name="Khouja H.-R."/>
            <person name="Murat C."/>
            <person name="Ohm R."/>
            <person name="Olson A."/>
            <person name="Spatafora J."/>
            <person name="Veneault-Fourrey C."/>
            <person name="Henrissat B."/>
            <person name="Grigoriev I."/>
            <person name="Martin F."/>
            <person name="Perotto S."/>
        </authorList>
    </citation>
    <scope>NUCLEOTIDE SEQUENCE [LARGE SCALE GENOMIC DNA]</scope>
    <source>
        <strain evidence="8 9">F</strain>
    </source>
</reference>
<evidence type="ECO:0000256" key="5">
    <source>
        <dbReference type="ARBA" id="ARBA00038359"/>
    </source>
</evidence>
<accession>A0A2J6RRI9</accession>
<keyword evidence="4 6" id="KW-0472">Membrane</keyword>
<evidence type="ECO:0000256" key="3">
    <source>
        <dbReference type="ARBA" id="ARBA00022989"/>
    </source>
</evidence>